<evidence type="ECO:0000313" key="2">
    <source>
        <dbReference type="EMBL" id="PSR81642.1"/>
    </source>
</evidence>
<dbReference type="OrthoDB" id="3199698at2759"/>
<feature type="compositionally biased region" description="Acidic residues" evidence="1">
    <location>
        <begin position="951"/>
        <end position="977"/>
    </location>
</feature>
<dbReference type="Proteomes" id="UP000186601">
    <property type="component" value="Unassembled WGS sequence"/>
</dbReference>
<evidence type="ECO:0000256" key="1">
    <source>
        <dbReference type="SAM" id="MobiDB-lite"/>
    </source>
</evidence>
<evidence type="ECO:0000313" key="3">
    <source>
        <dbReference type="Proteomes" id="UP000186601"/>
    </source>
</evidence>
<dbReference type="Pfam" id="PF18759">
    <property type="entry name" value="Plavaka"/>
    <property type="match status" value="1"/>
</dbReference>
<organism evidence="2 3">
    <name type="scientific">Hermanssonia centrifuga</name>
    <dbReference type="NCBI Taxonomy" id="98765"/>
    <lineage>
        <taxon>Eukaryota</taxon>
        <taxon>Fungi</taxon>
        <taxon>Dikarya</taxon>
        <taxon>Basidiomycota</taxon>
        <taxon>Agaricomycotina</taxon>
        <taxon>Agaricomycetes</taxon>
        <taxon>Polyporales</taxon>
        <taxon>Meruliaceae</taxon>
        <taxon>Hermanssonia</taxon>
    </lineage>
</organism>
<proteinExistence type="predicted"/>
<dbReference type="InterPro" id="IPR041078">
    <property type="entry name" value="Plavaka"/>
</dbReference>
<gene>
    <name evidence="2" type="ORF">PHLCEN_2v6324</name>
</gene>
<feature type="region of interest" description="Disordered" evidence="1">
    <location>
        <begin position="949"/>
        <end position="977"/>
    </location>
</feature>
<reference evidence="2 3" key="1">
    <citation type="submission" date="2018-02" db="EMBL/GenBank/DDBJ databases">
        <title>Genome sequence of the basidiomycete white-rot fungus Phlebia centrifuga.</title>
        <authorList>
            <person name="Granchi Z."/>
            <person name="Peng M."/>
            <person name="de Vries R.P."/>
            <person name="Hilden K."/>
            <person name="Makela M.R."/>
            <person name="Grigoriev I."/>
            <person name="Riley R."/>
        </authorList>
    </citation>
    <scope>NUCLEOTIDE SEQUENCE [LARGE SCALE GENOMIC DNA]</scope>
    <source>
        <strain evidence="2 3">FBCC195</strain>
    </source>
</reference>
<sequence length="1182" mass="133378">MSQSHVDELMELWAASLILFGGTPPFADFQDLFNVIDSTSLGDAPWITLKARYKGNIPPDAPSWMTAEYEISHRDTLVCARHMVGNPDFAGEFDVAPYREYDSSLTRRYTNLMSGDWAWEQADLIAADPTTHGAMFCPLILGSDKTTVSVATGQNDYYPLYMSLGNVWNNVRRAHRNAVMLIAFLAIPKKKRYANDPIFRQFRRNLFHRSLSAILSPLRNAMSKPEVAQCSDGHYRRTIYGLGPYIADYMEQVVVTNIVQGWCVTCPTRRQDLEDFCEGWNIRSRKHSELLFEALDAKVLWNDYGIVSDVEPFTNDFPRADIYQLMSGDLLHQIIKGCFKDHLVDWINEYLKLEHGEARASEIMDQIDRRITAVPHFSGLRNFKQGRDFKQWTGDDSKGLMKVYLPAVVSFIPPDMTRALSSFMEFCYLVRRSVISEEDVGRISDCLRRYHQFREIFRTSGVRPDGFSSLPRQHSADHYVDHIRNFGAPNGLCSSITESKHIRAVKEPWRRSSKNNALGQMLRTNQRIDKLAASRVDFQARGMLEGTCLSAALRAVALADEGSENDEWDAEDDEEDVNLPDGAYYEEGEAVEGPKVLADVSLAKRRARAYPRTLEELSVYINIPELKQLVTSFLYDQTNPNVEPLQDDLPPPPCPPLDCPFQVFHSAAATFYAPSDISGIGGMRRERIRATPTWYRGPPRYDCIFAEKDDSLAGFRGLHAARVRLFFSFKYSGIEYPCALVNWFSPVSDEPNDLTGMWIVEPDFNADGSRSYGVVHLDCILRAAHLIPVYGDAILPPDFHPSQSLDAFRAFYVITLRAGRFADVQTEDTLTQVKDCLKRYHGLREIFRTTGTRPDGFSSFIRHHSIDHYPGHITNFGAPNGLCSSITESKHIKAVKEPWRRSSKHNALGQILRTNCRTDKIAAAHVDFAARGMLQGTCLSEAVRSFVLAQGEDDDNNELEEGLEDDEVGSEDEDEDDAVEGIRVLGDVSLAKQYQRGYPTTMRSLGKHIGVRSLKHLVSRFIYDQTHPDPLPDDSPTPPLPTLHGPIRVFHSAAATFFAPSDVSGVGGMRREHIRATPRWRKGLPRYDCVFAEKDSSLEGFCGLHAARVLLFFSFICGGVLYPCALVRWFSPTADEPDDLTGMWVVEPDFNVDGSPSFGIMHLDAILRAAHLLPFTHIIHDF</sequence>
<dbReference type="AlphaFoldDB" id="A0A2R6NZV4"/>
<comment type="caution">
    <text evidence="2">The sequence shown here is derived from an EMBL/GenBank/DDBJ whole genome shotgun (WGS) entry which is preliminary data.</text>
</comment>
<dbReference type="EMBL" id="MLYV02000612">
    <property type="protein sequence ID" value="PSR81642.1"/>
    <property type="molecule type" value="Genomic_DNA"/>
</dbReference>
<accession>A0A2R6NZV4</accession>
<keyword evidence="3" id="KW-1185">Reference proteome</keyword>
<name>A0A2R6NZV4_9APHY</name>
<protein>
    <submittedName>
        <fullName evidence="2">Uncharacterized protein</fullName>
    </submittedName>
</protein>